<evidence type="ECO:0000256" key="1">
    <source>
        <dbReference type="SAM" id="MobiDB-lite"/>
    </source>
</evidence>
<name>A0A6J7IZE7_9ZZZZ</name>
<dbReference type="EMBL" id="CAFBMH010000176">
    <property type="protein sequence ID" value="CAB4935717.1"/>
    <property type="molecule type" value="Genomic_DNA"/>
</dbReference>
<protein>
    <submittedName>
        <fullName evidence="2">Unannotated protein</fullName>
    </submittedName>
</protein>
<reference evidence="2" key="1">
    <citation type="submission" date="2020-05" db="EMBL/GenBank/DDBJ databases">
        <authorList>
            <person name="Chiriac C."/>
            <person name="Salcher M."/>
            <person name="Ghai R."/>
            <person name="Kavagutti S V."/>
        </authorList>
    </citation>
    <scope>NUCLEOTIDE SEQUENCE</scope>
</reference>
<gene>
    <name evidence="2" type="ORF">UFOPK3543_02941</name>
</gene>
<feature type="compositionally biased region" description="Basic and acidic residues" evidence="1">
    <location>
        <begin position="204"/>
        <end position="213"/>
    </location>
</feature>
<organism evidence="2">
    <name type="scientific">freshwater metagenome</name>
    <dbReference type="NCBI Taxonomy" id="449393"/>
    <lineage>
        <taxon>unclassified sequences</taxon>
        <taxon>metagenomes</taxon>
        <taxon>ecological metagenomes</taxon>
    </lineage>
</organism>
<feature type="region of interest" description="Disordered" evidence="1">
    <location>
        <begin position="264"/>
        <end position="285"/>
    </location>
</feature>
<sequence>MLVVASDQLVEAMACGYRLFAQRLGVESQTGDDAGAVEQRGRGSRVRHCCRVVGNLCPQADGRDVELDRLAFDNCLHAGGDVEGRVGEPDLGCQCSVGGRGRKARGPGVRCCGGVRTEAHQQAGVELDGEVHHGVGEAAPVVVGFGAVQDEERRAFAVGRKLEIDLGPGEPGVHAIVEVHHRPPRPMVEQLFGVEAGHHPRTLLGERRGDTGDRGCAGIDPPLEMDEEDRPVDIGPLDQFEQRTRSEVGHNRLAISSARLASNSTRRANDSIWSSVSSPPMTPAL</sequence>
<feature type="region of interest" description="Disordered" evidence="1">
    <location>
        <begin position="202"/>
        <end position="231"/>
    </location>
</feature>
<evidence type="ECO:0000313" key="2">
    <source>
        <dbReference type="EMBL" id="CAB4935717.1"/>
    </source>
</evidence>
<proteinExistence type="predicted"/>
<feature type="compositionally biased region" description="Polar residues" evidence="1">
    <location>
        <begin position="264"/>
        <end position="279"/>
    </location>
</feature>
<accession>A0A6J7IZE7</accession>
<dbReference type="AlphaFoldDB" id="A0A6J7IZE7"/>